<organism evidence="1 2">
    <name type="scientific">Reticulomyxa filosa</name>
    <dbReference type="NCBI Taxonomy" id="46433"/>
    <lineage>
        <taxon>Eukaryota</taxon>
        <taxon>Sar</taxon>
        <taxon>Rhizaria</taxon>
        <taxon>Retaria</taxon>
        <taxon>Foraminifera</taxon>
        <taxon>Monothalamids</taxon>
        <taxon>Reticulomyxidae</taxon>
        <taxon>Reticulomyxa</taxon>
    </lineage>
</organism>
<evidence type="ECO:0000313" key="1">
    <source>
        <dbReference type="EMBL" id="ETO10124.1"/>
    </source>
</evidence>
<accession>X6M884</accession>
<comment type="caution">
    <text evidence="1">The sequence shown here is derived from an EMBL/GenBank/DDBJ whole genome shotgun (WGS) entry which is preliminary data.</text>
</comment>
<protein>
    <submittedName>
        <fullName evidence="1">Uncharacterized protein</fullName>
    </submittedName>
</protein>
<evidence type="ECO:0000313" key="2">
    <source>
        <dbReference type="Proteomes" id="UP000023152"/>
    </source>
</evidence>
<name>X6M884_RETFI</name>
<keyword evidence="2" id="KW-1185">Reference proteome</keyword>
<reference evidence="1 2" key="1">
    <citation type="journal article" date="2013" name="Curr. Biol.">
        <title>The Genome of the Foraminiferan Reticulomyxa filosa.</title>
        <authorList>
            <person name="Glockner G."/>
            <person name="Hulsmann N."/>
            <person name="Schleicher M."/>
            <person name="Noegel A.A."/>
            <person name="Eichinger L."/>
            <person name="Gallinger C."/>
            <person name="Pawlowski J."/>
            <person name="Sierra R."/>
            <person name="Euteneuer U."/>
            <person name="Pillet L."/>
            <person name="Moustafa A."/>
            <person name="Platzer M."/>
            <person name="Groth M."/>
            <person name="Szafranski K."/>
            <person name="Schliwa M."/>
        </authorList>
    </citation>
    <scope>NUCLEOTIDE SEQUENCE [LARGE SCALE GENOMIC DNA]</scope>
</reference>
<dbReference type="AlphaFoldDB" id="X6M884"/>
<dbReference type="Proteomes" id="UP000023152">
    <property type="component" value="Unassembled WGS sequence"/>
</dbReference>
<sequence length="161" mass="18345">MEQCSIICLPFIIYFAELRLKLQAKGLGTLKVSKTCIKIVKTRQYAELIHSGKTMNEELKDDVDVQDTLANVDNRIVPCTFDKKTCQCTYHCYQRKARGDARRQGKDVSANDIATSADGQDVVIGENGNIDNEFVMSVKNEIAIDDWKWKQKCYYCKVSTF</sequence>
<proteinExistence type="predicted"/>
<gene>
    <name evidence="1" type="ORF">RFI_27255</name>
</gene>
<dbReference type="EMBL" id="ASPP01023641">
    <property type="protein sequence ID" value="ETO10124.1"/>
    <property type="molecule type" value="Genomic_DNA"/>
</dbReference>